<evidence type="ECO:0000256" key="6">
    <source>
        <dbReference type="RuleBase" id="RU362132"/>
    </source>
</evidence>
<dbReference type="PANTHER" id="PTHR18968">
    <property type="entry name" value="THIAMINE PYROPHOSPHATE ENZYMES"/>
    <property type="match status" value="1"/>
</dbReference>
<dbReference type="CDD" id="cd07035">
    <property type="entry name" value="TPP_PYR_POX_like"/>
    <property type="match status" value="1"/>
</dbReference>
<dbReference type="Gene3D" id="3.40.50.1220">
    <property type="entry name" value="TPP-binding domain"/>
    <property type="match status" value="1"/>
</dbReference>
<evidence type="ECO:0000256" key="1">
    <source>
        <dbReference type="ARBA" id="ARBA00001946"/>
    </source>
</evidence>
<evidence type="ECO:0000256" key="2">
    <source>
        <dbReference type="ARBA" id="ARBA00001964"/>
    </source>
</evidence>
<evidence type="ECO:0000256" key="3">
    <source>
        <dbReference type="ARBA" id="ARBA00007812"/>
    </source>
</evidence>
<evidence type="ECO:0000259" key="9">
    <source>
        <dbReference type="Pfam" id="PF02776"/>
    </source>
</evidence>
<dbReference type="SUPFAM" id="SSF52467">
    <property type="entry name" value="DHS-like NAD/FAD-binding domain"/>
    <property type="match status" value="1"/>
</dbReference>
<dbReference type="GO" id="GO:0000287">
    <property type="term" value="F:magnesium ion binding"/>
    <property type="evidence" value="ECO:0007669"/>
    <property type="project" value="InterPro"/>
</dbReference>
<dbReference type="GO" id="GO:0005948">
    <property type="term" value="C:acetolactate synthase complex"/>
    <property type="evidence" value="ECO:0007669"/>
    <property type="project" value="TreeGrafter"/>
</dbReference>
<dbReference type="InterPro" id="IPR000399">
    <property type="entry name" value="TPP-bd_CS"/>
</dbReference>
<evidence type="ECO:0000259" key="7">
    <source>
        <dbReference type="Pfam" id="PF00205"/>
    </source>
</evidence>
<keyword evidence="4" id="KW-0479">Metal-binding</keyword>
<organism evidence="10 11">
    <name type="scientific">Desulfosarcina ovata subsp. sediminis</name>
    <dbReference type="NCBI Taxonomy" id="885957"/>
    <lineage>
        <taxon>Bacteria</taxon>
        <taxon>Pseudomonadati</taxon>
        <taxon>Thermodesulfobacteriota</taxon>
        <taxon>Desulfobacteria</taxon>
        <taxon>Desulfobacterales</taxon>
        <taxon>Desulfosarcinaceae</taxon>
        <taxon>Desulfosarcina</taxon>
    </lineage>
</organism>
<comment type="cofactor">
    <cofactor evidence="2">
        <name>thiamine diphosphate</name>
        <dbReference type="ChEBI" id="CHEBI:58937"/>
    </cofactor>
</comment>
<evidence type="ECO:0000313" key="10">
    <source>
        <dbReference type="EMBL" id="BBO82048.1"/>
    </source>
</evidence>
<dbReference type="RefSeq" id="WP_155322598.1">
    <property type="nucleotide sequence ID" value="NZ_AP021876.1"/>
</dbReference>
<evidence type="ECO:0000259" key="8">
    <source>
        <dbReference type="Pfam" id="PF02775"/>
    </source>
</evidence>
<dbReference type="InterPro" id="IPR012001">
    <property type="entry name" value="Thiamin_PyroP_enz_TPP-bd_dom"/>
</dbReference>
<reference evidence="10 11" key="1">
    <citation type="submission" date="2019-11" db="EMBL/GenBank/DDBJ databases">
        <title>Comparative genomics of hydrocarbon-degrading Desulfosarcina strains.</title>
        <authorList>
            <person name="Watanabe M."/>
            <person name="Kojima H."/>
            <person name="Fukui M."/>
        </authorList>
    </citation>
    <scope>NUCLEOTIDE SEQUENCE [LARGE SCALE GENOMIC DNA]</scope>
    <source>
        <strain evidence="10 11">28bB2T</strain>
    </source>
</reference>
<evidence type="ECO:0000256" key="4">
    <source>
        <dbReference type="ARBA" id="ARBA00022723"/>
    </source>
</evidence>
<evidence type="ECO:0000256" key="5">
    <source>
        <dbReference type="ARBA" id="ARBA00023052"/>
    </source>
</evidence>
<dbReference type="EMBL" id="AP021876">
    <property type="protein sequence ID" value="BBO82048.1"/>
    <property type="molecule type" value="Genomic_DNA"/>
</dbReference>
<feature type="domain" description="Thiamine pyrophosphate enzyme central" evidence="7">
    <location>
        <begin position="196"/>
        <end position="325"/>
    </location>
</feature>
<dbReference type="Pfam" id="PF02775">
    <property type="entry name" value="TPP_enzyme_C"/>
    <property type="match status" value="1"/>
</dbReference>
<comment type="cofactor">
    <cofactor evidence="1">
        <name>Mg(2+)</name>
        <dbReference type="ChEBI" id="CHEBI:18420"/>
    </cofactor>
</comment>
<dbReference type="PROSITE" id="PS00187">
    <property type="entry name" value="TPP_ENZYMES"/>
    <property type="match status" value="1"/>
</dbReference>
<dbReference type="KEGG" id="dov:DSCO28_26140"/>
<evidence type="ECO:0000313" key="11">
    <source>
        <dbReference type="Proteomes" id="UP000425960"/>
    </source>
</evidence>
<dbReference type="Pfam" id="PF00205">
    <property type="entry name" value="TPP_enzyme_M"/>
    <property type="match status" value="1"/>
</dbReference>
<dbReference type="GO" id="GO:0030976">
    <property type="term" value="F:thiamine pyrophosphate binding"/>
    <property type="evidence" value="ECO:0007669"/>
    <property type="project" value="InterPro"/>
</dbReference>
<dbReference type="InterPro" id="IPR011766">
    <property type="entry name" value="TPP_enzyme_TPP-bd"/>
</dbReference>
<dbReference type="GO" id="GO:0003984">
    <property type="term" value="F:acetolactate synthase activity"/>
    <property type="evidence" value="ECO:0007669"/>
    <property type="project" value="TreeGrafter"/>
</dbReference>
<dbReference type="GO" id="GO:0009099">
    <property type="term" value="P:L-valine biosynthetic process"/>
    <property type="evidence" value="ECO:0007669"/>
    <property type="project" value="TreeGrafter"/>
</dbReference>
<dbReference type="InterPro" id="IPR029061">
    <property type="entry name" value="THDP-binding"/>
</dbReference>
<comment type="similarity">
    <text evidence="3 6">Belongs to the TPP enzyme family.</text>
</comment>
<accession>A0A5K7ZIJ6</accession>
<proteinExistence type="inferred from homology"/>
<dbReference type="CDD" id="cd02004">
    <property type="entry name" value="TPP_BZL_OCoD_HPCL"/>
    <property type="match status" value="1"/>
</dbReference>
<dbReference type="Gene3D" id="3.40.50.970">
    <property type="match status" value="2"/>
</dbReference>
<dbReference type="AlphaFoldDB" id="A0A5K7ZIJ6"/>
<dbReference type="InterPro" id="IPR012000">
    <property type="entry name" value="Thiamin_PyroP_enz_cen_dom"/>
</dbReference>
<dbReference type="Pfam" id="PF02776">
    <property type="entry name" value="TPP_enzyme_N"/>
    <property type="match status" value="1"/>
</dbReference>
<dbReference type="InterPro" id="IPR045229">
    <property type="entry name" value="TPP_enz"/>
</dbReference>
<feature type="domain" description="Thiamine pyrophosphate enzyme TPP-binding" evidence="8">
    <location>
        <begin position="389"/>
        <end position="533"/>
    </location>
</feature>
<dbReference type="PANTHER" id="PTHR18968:SF166">
    <property type="entry name" value="2-HYDROXYACYL-COA LYASE 2"/>
    <property type="match status" value="1"/>
</dbReference>
<dbReference type="SUPFAM" id="SSF52518">
    <property type="entry name" value="Thiamin diphosphate-binding fold (THDP-binding)"/>
    <property type="match status" value="2"/>
</dbReference>
<name>A0A5K7ZIJ6_9BACT</name>
<dbReference type="GO" id="GO:0050660">
    <property type="term" value="F:flavin adenine dinucleotide binding"/>
    <property type="evidence" value="ECO:0007669"/>
    <property type="project" value="TreeGrafter"/>
</dbReference>
<dbReference type="Proteomes" id="UP000425960">
    <property type="component" value="Chromosome"/>
</dbReference>
<dbReference type="GO" id="GO:0009097">
    <property type="term" value="P:isoleucine biosynthetic process"/>
    <property type="evidence" value="ECO:0007669"/>
    <property type="project" value="TreeGrafter"/>
</dbReference>
<dbReference type="InterPro" id="IPR029035">
    <property type="entry name" value="DHS-like_NAD/FAD-binding_dom"/>
</dbReference>
<sequence length="559" mass="60814">MTKLSGGHLAAKALKAEGVKYVFTLCEFGLAPFYEGCETEGIQIISFRSEQGAATAADGWSRITGKPGVAMFASGPSFTNAYTGIANAYLCQSPVVYIGRGRSNPAAFDLGDLHEIDRDYIDLLRPITKWSRICHRTERIPEYLGMAFRHALAGRPGPAYLETPISVAFGRSEESTVPFPTNYRTESRVYGDPDYVQQAAELMLKAHKPVVMAGGGVYWSQASEALQEFVNAVNAPVFQNGLGRGCVPPDHPMAFSYPRRQAFREADVILLIGTELDFRLNYGRPPSLSADAKIIHVNIDPTEIGRNRGADIGITGDPKAVLTQLITAVDGRKRSDSDWLDCLREAQAEGVSKDEMWMRSETVPMHPLRVIGELRHFLSPEDIVIGDGGFFVNFAARVLKVYKPGHWLDPGLMGCLGVGPGFAIAAKLAHPESRVVLLSGDGAFGFNGMELETMSRYGINVVTIVGNNGSWGMEKHIDVWTDQAIAAELSSGTRYDIIAQGMGCHGELVERPEQIRPALERAFAAGKPALLNVVLNDETSIYRATGSGVFKGSQVKADR</sequence>
<gene>
    <name evidence="10" type="ORF">DSCO28_26140</name>
</gene>
<keyword evidence="5 6" id="KW-0786">Thiamine pyrophosphate</keyword>
<feature type="domain" description="Thiamine pyrophosphate enzyme N-terminal TPP-binding" evidence="9">
    <location>
        <begin position="6"/>
        <end position="103"/>
    </location>
</feature>
<protein>
    <submittedName>
        <fullName evidence="10">Acetolactate synthase</fullName>
    </submittedName>
</protein>